<protein>
    <submittedName>
        <fullName evidence="2">Uncharacterized protein</fullName>
    </submittedName>
</protein>
<gene>
    <name evidence="2" type="ORF">C1S65_01780</name>
</gene>
<feature type="region of interest" description="Disordered" evidence="1">
    <location>
        <begin position="1"/>
        <end position="80"/>
    </location>
</feature>
<reference evidence="2 3" key="1">
    <citation type="submission" date="2018-06" db="EMBL/GenBank/DDBJ databases">
        <title>The genome of Pseudomonas putida NX-1, a lignin degrader.</title>
        <authorList>
            <person name="Xu Z."/>
        </authorList>
    </citation>
    <scope>NUCLEOTIDE SEQUENCE [LARGE SCALE GENOMIC DNA]</scope>
    <source>
        <strain evidence="2 3">NX-1</strain>
    </source>
</reference>
<dbReference type="Proteomes" id="UP000251617">
    <property type="component" value="Chromosome"/>
</dbReference>
<dbReference type="AlphaFoldDB" id="A0AAD0L2J5"/>
<proteinExistence type="predicted"/>
<feature type="compositionally biased region" description="Basic residues" evidence="1">
    <location>
        <begin position="57"/>
        <end position="80"/>
    </location>
</feature>
<sequence>MCDATRDPVGAGLPAKSAVNAPSHSRASPLPQGPHSNQEYWLGLKRSAAHPSDRRTPKTRSLPRSRCHRPVANRPARRGA</sequence>
<accession>A0AAD0L2J5</accession>
<evidence type="ECO:0000256" key="1">
    <source>
        <dbReference type="SAM" id="MobiDB-lite"/>
    </source>
</evidence>
<dbReference type="EMBL" id="CP030750">
    <property type="protein sequence ID" value="AXA22916.1"/>
    <property type="molecule type" value="Genomic_DNA"/>
</dbReference>
<evidence type="ECO:0000313" key="2">
    <source>
        <dbReference type="EMBL" id="AXA22916.1"/>
    </source>
</evidence>
<name>A0AAD0L2J5_PSEPU</name>
<evidence type="ECO:0000313" key="3">
    <source>
        <dbReference type="Proteomes" id="UP000251617"/>
    </source>
</evidence>
<organism evidence="2 3">
    <name type="scientific">Pseudomonas putida</name>
    <name type="common">Arthrobacter siderocapsulatus</name>
    <dbReference type="NCBI Taxonomy" id="303"/>
    <lineage>
        <taxon>Bacteria</taxon>
        <taxon>Pseudomonadati</taxon>
        <taxon>Pseudomonadota</taxon>
        <taxon>Gammaproteobacteria</taxon>
        <taxon>Pseudomonadales</taxon>
        <taxon>Pseudomonadaceae</taxon>
        <taxon>Pseudomonas</taxon>
    </lineage>
</organism>